<dbReference type="EMBL" id="KV453909">
    <property type="protein sequence ID" value="ODV82005.1"/>
    <property type="molecule type" value="Genomic_DNA"/>
</dbReference>
<protein>
    <submittedName>
        <fullName evidence="3">Phosphoglycerate mutase-like protein</fullName>
    </submittedName>
</protein>
<dbReference type="Pfam" id="PF00300">
    <property type="entry name" value="His_Phos_1"/>
    <property type="match status" value="1"/>
</dbReference>
<dbReference type="InterPro" id="IPR050275">
    <property type="entry name" value="PGM_Phosphatase"/>
</dbReference>
<dbReference type="FunFam" id="3.40.50.1240:FF:000022">
    <property type="entry name" value="Phosphoglycerate mutase family protein"/>
    <property type="match status" value="1"/>
</dbReference>
<evidence type="ECO:0000313" key="3">
    <source>
        <dbReference type="EMBL" id="ODV82005.1"/>
    </source>
</evidence>
<evidence type="ECO:0000313" key="4">
    <source>
        <dbReference type="Proteomes" id="UP000094285"/>
    </source>
</evidence>
<dbReference type="RefSeq" id="XP_020067127.1">
    <property type="nucleotide sequence ID" value="XM_020207198.1"/>
</dbReference>
<evidence type="ECO:0000256" key="2">
    <source>
        <dbReference type="PIRSR" id="PIRSR613078-2"/>
    </source>
</evidence>
<feature type="binding site" evidence="2">
    <location>
        <begin position="102"/>
        <end position="105"/>
    </location>
    <ligand>
        <name>substrate</name>
    </ligand>
</feature>
<dbReference type="InterPro" id="IPR029033">
    <property type="entry name" value="His_PPase_superfam"/>
</dbReference>
<dbReference type="SMART" id="SM00855">
    <property type="entry name" value="PGAM"/>
    <property type="match status" value="1"/>
</dbReference>
<name>A0A1E4SR79_9ASCO</name>
<dbReference type="Proteomes" id="UP000094285">
    <property type="component" value="Unassembled WGS sequence"/>
</dbReference>
<dbReference type="PANTHER" id="PTHR48100:SF15">
    <property type="entry name" value="SEDOHEPTULOSE 1,7-BISPHOSPHATASE"/>
    <property type="match status" value="1"/>
</dbReference>
<dbReference type="GO" id="GO:0050278">
    <property type="term" value="F:sedoheptulose-bisphosphatase activity"/>
    <property type="evidence" value="ECO:0007669"/>
    <property type="project" value="EnsemblFungi"/>
</dbReference>
<dbReference type="PANTHER" id="PTHR48100">
    <property type="entry name" value="BROAD-SPECIFICITY PHOSPHATASE YOR283W-RELATED"/>
    <property type="match status" value="1"/>
</dbReference>
<dbReference type="InterPro" id="IPR013078">
    <property type="entry name" value="His_Pase_superF_clade-1"/>
</dbReference>
<dbReference type="CDD" id="cd07067">
    <property type="entry name" value="HP_PGM_like"/>
    <property type="match status" value="1"/>
</dbReference>
<keyword evidence="4" id="KW-1185">Reference proteome</keyword>
<feature type="active site" description="Tele-phosphohistidine intermediate" evidence="1">
    <location>
        <position position="14"/>
    </location>
</feature>
<dbReference type="STRING" id="984487.A0A1E4SR79"/>
<evidence type="ECO:0000256" key="1">
    <source>
        <dbReference type="PIRSR" id="PIRSR613078-1"/>
    </source>
</evidence>
<dbReference type="GO" id="GO:0046390">
    <property type="term" value="P:ribose phosphate biosynthetic process"/>
    <property type="evidence" value="ECO:0007669"/>
    <property type="project" value="EnsemblFungi"/>
</dbReference>
<dbReference type="GeneID" id="30981335"/>
<feature type="binding site" evidence="2">
    <location>
        <position position="72"/>
    </location>
    <ligand>
        <name>substrate</name>
    </ligand>
</feature>
<proteinExistence type="predicted"/>
<dbReference type="OrthoDB" id="4818801at2759"/>
<gene>
    <name evidence="3" type="ORF">CANTADRAFT_24702</name>
</gene>
<dbReference type="SUPFAM" id="SSF53254">
    <property type="entry name" value="Phosphoglycerate mutase-like"/>
    <property type="match status" value="1"/>
</dbReference>
<dbReference type="Gene3D" id="3.40.50.1240">
    <property type="entry name" value="Phosphoglycerate mutase-like"/>
    <property type="match status" value="1"/>
</dbReference>
<feature type="active site" description="Proton donor/acceptor" evidence="1">
    <location>
        <position position="102"/>
    </location>
</feature>
<organism evidence="3 4">
    <name type="scientific">Suhomyces tanzawaensis NRRL Y-17324</name>
    <dbReference type="NCBI Taxonomy" id="984487"/>
    <lineage>
        <taxon>Eukaryota</taxon>
        <taxon>Fungi</taxon>
        <taxon>Dikarya</taxon>
        <taxon>Ascomycota</taxon>
        <taxon>Saccharomycotina</taxon>
        <taxon>Pichiomycetes</taxon>
        <taxon>Debaryomycetaceae</taxon>
        <taxon>Suhomyces</taxon>
    </lineage>
</organism>
<accession>A0A1E4SR79</accession>
<dbReference type="AlphaFoldDB" id="A0A1E4SR79"/>
<sequence>MAKTPTPRVIFVRHGQTEWSKSGQYTSVTDLDLTSYGVRQMRSTGKFLIGDSQFQLIKPSNLKYVITSPRLRAKHTVELLLEGLTQDQKDAIPVIVEEDIREWTYGDYEGLLTSQIIEARAKKGLDSHLPEGEVWNIWRDGCENGENHNQVKERVDAAIAKIRALHKKAFDAKEACDIIVVGHGHILRCFAARWVGKEIDVNPQFLLDAGGTGVLSYQHNSIDEPAIFLSGAFTVPVEGED</sequence>
<reference evidence="4" key="1">
    <citation type="submission" date="2016-05" db="EMBL/GenBank/DDBJ databases">
        <title>Comparative genomics of biotechnologically important yeasts.</title>
        <authorList>
            <consortium name="DOE Joint Genome Institute"/>
            <person name="Riley R."/>
            <person name="Haridas S."/>
            <person name="Wolfe K.H."/>
            <person name="Lopes M.R."/>
            <person name="Hittinger C.T."/>
            <person name="Goker M."/>
            <person name="Salamov A."/>
            <person name="Wisecaver J."/>
            <person name="Long T.M."/>
            <person name="Aerts A.L."/>
            <person name="Barry K."/>
            <person name="Choi C."/>
            <person name="Clum A."/>
            <person name="Coughlan A.Y."/>
            <person name="Deshpande S."/>
            <person name="Douglass A.P."/>
            <person name="Hanson S.J."/>
            <person name="Klenk H.-P."/>
            <person name="Labutti K."/>
            <person name="Lapidus A."/>
            <person name="Lindquist E."/>
            <person name="Lipzen A."/>
            <person name="Meier-Kolthoff J.P."/>
            <person name="Ohm R.A."/>
            <person name="Otillar R.P."/>
            <person name="Pangilinan J."/>
            <person name="Peng Y."/>
            <person name="Rokas A."/>
            <person name="Rosa C.A."/>
            <person name="Scheuner C."/>
            <person name="Sibirny A.A."/>
            <person name="Slot J.C."/>
            <person name="Stielow J.B."/>
            <person name="Sun H."/>
            <person name="Kurtzman C.P."/>
            <person name="Blackwell M."/>
            <person name="Grigoriev I.V."/>
            <person name="Jeffries T.W."/>
        </authorList>
    </citation>
    <scope>NUCLEOTIDE SEQUENCE [LARGE SCALE GENOMIC DNA]</scope>
    <source>
        <strain evidence="4">NRRL Y-17324</strain>
    </source>
</reference>